<feature type="domain" description="Retroviral polymerase SH3-like" evidence="2">
    <location>
        <begin position="68"/>
        <end position="108"/>
    </location>
</feature>
<evidence type="ECO:0000313" key="3">
    <source>
        <dbReference type="EMBL" id="CAA7042501.1"/>
    </source>
</evidence>
<dbReference type="InterPro" id="IPR039537">
    <property type="entry name" value="Retrotran_Ty1/copia-like"/>
</dbReference>
<protein>
    <recommendedName>
        <fullName evidence="2">Retroviral polymerase SH3-like domain-containing protein</fullName>
    </recommendedName>
</protein>
<proteinExistence type="predicted"/>
<dbReference type="AlphaFoldDB" id="A0A6D2K1H5"/>
<dbReference type="InterPro" id="IPR057670">
    <property type="entry name" value="SH3_retrovirus"/>
</dbReference>
<name>A0A6D2K1H5_9BRAS</name>
<feature type="compositionally biased region" description="Pro residues" evidence="1">
    <location>
        <begin position="114"/>
        <end position="133"/>
    </location>
</feature>
<dbReference type="Pfam" id="PF25597">
    <property type="entry name" value="SH3_retrovirus"/>
    <property type="match status" value="1"/>
</dbReference>
<dbReference type="EMBL" id="CACVBM020001272">
    <property type="protein sequence ID" value="CAA7042501.1"/>
    <property type="molecule type" value="Genomic_DNA"/>
</dbReference>
<evidence type="ECO:0000256" key="1">
    <source>
        <dbReference type="SAM" id="MobiDB-lite"/>
    </source>
</evidence>
<evidence type="ECO:0000313" key="4">
    <source>
        <dbReference type="Proteomes" id="UP000467841"/>
    </source>
</evidence>
<sequence length="146" mass="16524">MMVSLRESTAYRGNRSHAGMPKTYWSYAFPSATYLINRQSTSILNMESPFQRLFGVSPNYSKLRIYGCLCFPWLRSYTQHKLEDRSTLCIFIGYSQIQSAYLCLQPVTIQSLPSPSPSPPVKFLPSPTPPTPSPQEHTLLPDLSKS</sequence>
<comment type="caution">
    <text evidence="3">The sequence shown here is derived from an EMBL/GenBank/DDBJ whole genome shotgun (WGS) entry which is preliminary data.</text>
</comment>
<dbReference type="Proteomes" id="UP000467841">
    <property type="component" value="Unassembled WGS sequence"/>
</dbReference>
<keyword evidence="4" id="KW-1185">Reference proteome</keyword>
<dbReference type="PANTHER" id="PTHR42648:SF26">
    <property type="entry name" value="INTEGRASE CATALYTIC DOMAIN-CONTAINING PROTEIN"/>
    <property type="match status" value="1"/>
</dbReference>
<dbReference type="OrthoDB" id="1166717at2759"/>
<dbReference type="PANTHER" id="PTHR42648">
    <property type="entry name" value="TRANSPOSASE, PUTATIVE-RELATED"/>
    <property type="match status" value="1"/>
</dbReference>
<reference evidence="3" key="1">
    <citation type="submission" date="2020-01" db="EMBL/GenBank/DDBJ databases">
        <authorList>
            <person name="Mishra B."/>
        </authorList>
    </citation>
    <scope>NUCLEOTIDE SEQUENCE [LARGE SCALE GENOMIC DNA]</scope>
</reference>
<accession>A0A6D2K1H5</accession>
<evidence type="ECO:0000259" key="2">
    <source>
        <dbReference type="Pfam" id="PF25597"/>
    </source>
</evidence>
<organism evidence="3 4">
    <name type="scientific">Microthlaspi erraticum</name>
    <dbReference type="NCBI Taxonomy" id="1685480"/>
    <lineage>
        <taxon>Eukaryota</taxon>
        <taxon>Viridiplantae</taxon>
        <taxon>Streptophyta</taxon>
        <taxon>Embryophyta</taxon>
        <taxon>Tracheophyta</taxon>
        <taxon>Spermatophyta</taxon>
        <taxon>Magnoliopsida</taxon>
        <taxon>eudicotyledons</taxon>
        <taxon>Gunneridae</taxon>
        <taxon>Pentapetalae</taxon>
        <taxon>rosids</taxon>
        <taxon>malvids</taxon>
        <taxon>Brassicales</taxon>
        <taxon>Brassicaceae</taxon>
        <taxon>Coluteocarpeae</taxon>
        <taxon>Microthlaspi</taxon>
    </lineage>
</organism>
<feature type="region of interest" description="Disordered" evidence="1">
    <location>
        <begin position="112"/>
        <end position="146"/>
    </location>
</feature>
<gene>
    <name evidence="3" type="ORF">MERR_LOCUS29736</name>
</gene>